<protein>
    <submittedName>
        <fullName evidence="3">7781_t:CDS:1</fullName>
    </submittedName>
</protein>
<evidence type="ECO:0000256" key="2">
    <source>
        <dbReference type="SAM" id="Phobius"/>
    </source>
</evidence>
<feature type="transmembrane region" description="Helical" evidence="2">
    <location>
        <begin position="139"/>
        <end position="159"/>
    </location>
</feature>
<organism evidence="3 4">
    <name type="scientific">Paraglomus occultum</name>
    <dbReference type="NCBI Taxonomy" id="144539"/>
    <lineage>
        <taxon>Eukaryota</taxon>
        <taxon>Fungi</taxon>
        <taxon>Fungi incertae sedis</taxon>
        <taxon>Mucoromycota</taxon>
        <taxon>Glomeromycotina</taxon>
        <taxon>Glomeromycetes</taxon>
        <taxon>Paraglomerales</taxon>
        <taxon>Paraglomeraceae</taxon>
        <taxon>Paraglomus</taxon>
    </lineage>
</organism>
<feature type="compositionally biased region" description="Low complexity" evidence="1">
    <location>
        <begin position="39"/>
        <end position="52"/>
    </location>
</feature>
<evidence type="ECO:0000313" key="4">
    <source>
        <dbReference type="Proteomes" id="UP000789572"/>
    </source>
</evidence>
<keyword evidence="2" id="KW-0472">Membrane</keyword>
<sequence length="166" mass="17889">MPTIDASTHSSKHSLTAQNPSLDMPHPTTIHNKLGQEEQQQSTPSSPSSPSSVLAFSPNHLPSPANLHPAWRSSFDSQPGLLSSNTSSSNVSTILSLPYHSVPCGSCASLSIPNNSTNERLIKGANENVEKNETENIKLFIAMETVILINVVLNLWAAWKYNAAMT</sequence>
<accession>A0A9N9D2M9</accession>
<keyword evidence="2" id="KW-1133">Transmembrane helix</keyword>
<proteinExistence type="predicted"/>
<dbReference type="EMBL" id="CAJVPJ010002604">
    <property type="protein sequence ID" value="CAG8625436.1"/>
    <property type="molecule type" value="Genomic_DNA"/>
</dbReference>
<evidence type="ECO:0000313" key="3">
    <source>
        <dbReference type="EMBL" id="CAG8625436.1"/>
    </source>
</evidence>
<comment type="caution">
    <text evidence="3">The sequence shown here is derived from an EMBL/GenBank/DDBJ whole genome shotgun (WGS) entry which is preliminary data.</text>
</comment>
<evidence type="ECO:0000256" key="1">
    <source>
        <dbReference type="SAM" id="MobiDB-lite"/>
    </source>
</evidence>
<feature type="compositionally biased region" description="Polar residues" evidence="1">
    <location>
        <begin position="1"/>
        <end position="21"/>
    </location>
</feature>
<keyword evidence="2" id="KW-0812">Transmembrane</keyword>
<name>A0A9N9D2M9_9GLOM</name>
<reference evidence="3" key="1">
    <citation type="submission" date="2021-06" db="EMBL/GenBank/DDBJ databases">
        <authorList>
            <person name="Kallberg Y."/>
            <person name="Tangrot J."/>
            <person name="Rosling A."/>
        </authorList>
    </citation>
    <scope>NUCLEOTIDE SEQUENCE</scope>
    <source>
        <strain evidence="3">IA702</strain>
    </source>
</reference>
<keyword evidence="4" id="KW-1185">Reference proteome</keyword>
<gene>
    <name evidence="3" type="ORF">POCULU_LOCUS8626</name>
</gene>
<feature type="region of interest" description="Disordered" evidence="1">
    <location>
        <begin position="1"/>
        <end position="59"/>
    </location>
</feature>
<dbReference type="Proteomes" id="UP000789572">
    <property type="component" value="Unassembled WGS sequence"/>
</dbReference>
<dbReference type="AlphaFoldDB" id="A0A9N9D2M9"/>